<dbReference type="PANTHER" id="PTHR44757">
    <property type="entry name" value="DIGUANYLATE CYCLASE DGCP"/>
    <property type="match status" value="1"/>
</dbReference>
<sequence>MPASALPVRTNADTQAIARILLIDDNRSNLELMREILIGEDRSAAHNLESLEAALFGDKPAARAPLPRFTVEHCEDGREGRDLLASALAAGRPYAVAFVDMRMPGGWDGLQTIEALWQVDADLQVVICSAYDDHSWEQIVDRLGCLDNLLFLRKPFDPIEVLQLATALSEKWRLQRARQNQLAELHQHVAERTRHLQQALDQRLRVERELLHLSTHDALTGLANRPLFMDRLEQAMILAQRQERQLLIAFIDLDRFKQFNDRLGRQLGDQLLQMVAQRMSACLRESDTLARLGGDEFALLLPDTKHAKDAMSALTRLLGRLAEPFSLAGEELSLTCSLGCSIYPDDGADGEDLLRYATAAAYRAKELGRNTIQAYNPELHARLQERQLLESALHRALENNEFELYYQPQIDLRSGRLSGLEALLRWHHPQLGDISPARFIPIAEDNGLIHQIGEWTLYSACRQLLAWQQQGIALPRVALNLSAKQAAQPGLDALISRCLKDTGIDPCYLELELTETASMDDPEHIIPLMQRLRKLGINLAIDDFGTGYSNLSYLQLFPVGKLKLDGSFVRGITSDAGSMAIIDAVIALAHRLGLKVVAEMAETEAQVIQLAAHGCDQVQGYYFSPPLPAAKLEPLLRAGAAALPTPAGDDGAKRVLILDDEQHVTSAIRRAFRHEHFEVLTANNAAQAFDLLARHRVGVVLSDQRMPDMNGNRFLNQVRMLYPETVRILFTGYTDFQSIREAINLGAAHQLIDKPWNNGELQQLISQGLEQYAQNRQQQNGANG</sequence>
<evidence type="ECO:0000259" key="4">
    <source>
        <dbReference type="PROSITE" id="PS50887"/>
    </source>
</evidence>
<proteinExistence type="predicted"/>
<dbReference type="Gene3D" id="3.20.20.450">
    <property type="entry name" value="EAL domain"/>
    <property type="match status" value="1"/>
</dbReference>
<dbReference type="InterPro" id="IPR011006">
    <property type="entry name" value="CheY-like_superfamily"/>
</dbReference>
<dbReference type="Gene3D" id="3.40.50.2300">
    <property type="match status" value="2"/>
</dbReference>
<dbReference type="InterPro" id="IPR000160">
    <property type="entry name" value="GGDEF_dom"/>
</dbReference>
<dbReference type="NCBIfam" id="TIGR00254">
    <property type="entry name" value="GGDEF"/>
    <property type="match status" value="1"/>
</dbReference>
<dbReference type="Pfam" id="PF00563">
    <property type="entry name" value="EAL"/>
    <property type="match status" value="1"/>
</dbReference>
<dbReference type="SUPFAM" id="SSF55073">
    <property type="entry name" value="Nucleotide cyclase"/>
    <property type="match status" value="1"/>
</dbReference>
<dbReference type="InterPro" id="IPR043128">
    <property type="entry name" value="Rev_trsase/Diguanyl_cyclase"/>
</dbReference>
<dbReference type="SUPFAM" id="SSF52172">
    <property type="entry name" value="CheY-like"/>
    <property type="match status" value="2"/>
</dbReference>
<dbReference type="CDD" id="cd01949">
    <property type="entry name" value="GGDEF"/>
    <property type="match status" value="1"/>
</dbReference>
<dbReference type="CDD" id="cd17569">
    <property type="entry name" value="REC_HupR-like"/>
    <property type="match status" value="1"/>
</dbReference>
<dbReference type="InterPro" id="IPR035919">
    <property type="entry name" value="EAL_sf"/>
</dbReference>
<gene>
    <name evidence="5" type="ORF">KDW96_20635</name>
</gene>
<dbReference type="PROSITE" id="PS50883">
    <property type="entry name" value="EAL"/>
    <property type="match status" value="1"/>
</dbReference>
<feature type="domain" description="EAL" evidence="3">
    <location>
        <begin position="386"/>
        <end position="640"/>
    </location>
</feature>
<dbReference type="SMART" id="SM00052">
    <property type="entry name" value="EAL"/>
    <property type="match status" value="1"/>
</dbReference>
<dbReference type="EMBL" id="CP073346">
    <property type="protein sequence ID" value="UTW07520.1"/>
    <property type="molecule type" value="Genomic_DNA"/>
</dbReference>
<dbReference type="CDD" id="cd01948">
    <property type="entry name" value="EAL"/>
    <property type="match status" value="1"/>
</dbReference>
<protein>
    <submittedName>
        <fullName evidence="5">EAL domain-containing protein</fullName>
    </submittedName>
</protein>
<evidence type="ECO:0000313" key="6">
    <source>
        <dbReference type="Proteomes" id="UP001059672"/>
    </source>
</evidence>
<dbReference type="Gene3D" id="3.30.70.270">
    <property type="match status" value="1"/>
</dbReference>
<dbReference type="PROSITE" id="PS50110">
    <property type="entry name" value="RESPONSE_REGULATORY"/>
    <property type="match status" value="2"/>
</dbReference>
<dbReference type="InterPro" id="IPR001789">
    <property type="entry name" value="Sig_transdc_resp-reg_receiver"/>
</dbReference>
<dbReference type="InterPro" id="IPR052155">
    <property type="entry name" value="Biofilm_reg_signaling"/>
</dbReference>
<evidence type="ECO:0000313" key="5">
    <source>
        <dbReference type="EMBL" id="UTW07520.1"/>
    </source>
</evidence>
<dbReference type="SMART" id="SM00267">
    <property type="entry name" value="GGDEF"/>
    <property type="match status" value="1"/>
</dbReference>
<feature type="modified residue" description="4-aspartylphosphate" evidence="1">
    <location>
        <position position="703"/>
    </location>
</feature>
<feature type="domain" description="Response regulatory" evidence="2">
    <location>
        <begin position="19"/>
        <end position="169"/>
    </location>
</feature>
<dbReference type="RefSeq" id="WP_255838104.1">
    <property type="nucleotide sequence ID" value="NZ_CP073346.1"/>
</dbReference>
<organism evidence="5 6">
    <name type="scientific">Pseudomonas benzenivorans</name>
    <dbReference type="NCBI Taxonomy" id="556533"/>
    <lineage>
        <taxon>Bacteria</taxon>
        <taxon>Pseudomonadati</taxon>
        <taxon>Pseudomonadota</taxon>
        <taxon>Gammaproteobacteria</taxon>
        <taxon>Pseudomonadales</taxon>
        <taxon>Pseudomonadaceae</taxon>
        <taxon>Pseudomonas</taxon>
    </lineage>
</organism>
<dbReference type="SMART" id="SM00448">
    <property type="entry name" value="REC"/>
    <property type="match status" value="2"/>
</dbReference>
<dbReference type="Proteomes" id="UP001059672">
    <property type="component" value="Chromosome"/>
</dbReference>
<dbReference type="InterPro" id="IPR001633">
    <property type="entry name" value="EAL_dom"/>
</dbReference>
<dbReference type="Pfam" id="PF00072">
    <property type="entry name" value="Response_reg"/>
    <property type="match status" value="1"/>
</dbReference>
<dbReference type="PROSITE" id="PS50887">
    <property type="entry name" value="GGDEF"/>
    <property type="match status" value="1"/>
</dbReference>
<feature type="modified residue" description="4-aspartylphosphate" evidence="1">
    <location>
        <position position="100"/>
    </location>
</feature>
<accession>A0ABY5H8B3</accession>
<keyword evidence="6" id="KW-1185">Reference proteome</keyword>
<feature type="domain" description="Response regulatory" evidence="2">
    <location>
        <begin position="654"/>
        <end position="769"/>
    </location>
</feature>
<keyword evidence="1" id="KW-0597">Phosphoprotein</keyword>
<reference evidence="5" key="1">
    <citation type="submission" date="2021-04" db="EMBL/GenBank/DDBJ databases">
        <title>Oceanospirillales bacteria with DddD are important DMSP degraders in coastal seawater.</title>
        <authorList>
            <person name="Liu J."/>
        </authorList>
    </citation>
    <scope>NUCLEOTIDE SEQUENCE</scope>
    <source>
        <strain evidence="5">D13-4</strain>
    </source>
</reference>
<dbReference type="Pfam" id="PF00990">
    <property type="entry name" value="GGDEF"/>
    <property type="match status" value="1"/>
</dbReference>
<evidence type="ECO:0000259" key="2">
    <source>
        <dbReference type="PROSITE" id="PS50110"/>
    </source>
</evidence>
<evidence type="ECO:0000256" key="1">
    <source>
        <dbReference type="PROSITE-ProRule" id="PRU00169"/>
    </source>
</evidence>
<dbReference type="SUPFAM" id="SSF141868">
    <property type="entry name" value="EAL domain-like"/>
    <property type="match status" value="1"/>
</dbReference>
<evidence type="ECO:0000259" key="3">
    <source>
        <dbReference type="PROSITE" id="PS50883"/>
    </source>
</evidence>
<dbReference type="PANTHER" id="PTHR44757:SF2">
    <property type="entry name" value="BIOFILM ARCHITECTURE MAINTENANCE PROTEIN MBAA"/>
    <property type="match status" value="1"/>
</dbReference>
<name>A0ABY5H8B3_9PSED</name>
<feature type="domain" description="GGDEF" evidence="4">
    <location>
        <begin position="244"/>
        <end position="377"/>
    </location>
</feature>
<dbReference type="InterPro" id="IPR029787">
    <property type="entry name" value="Nucleotide_cyclase"/>
</dbReference>